<dbReference type="EMBL" id="CP147846">
    <property type="protein sequence ID" value="WXG67096.1"/>
    <property type="molecule type" value="Genomic_DNA"/>
</dbReference>
<dbReference type="PROSITE" id="PS01081">
    <property type="entry name" value="HTH_TETR_1"/>
    <property type="match status" value="1"/>
</dbReference>
<dbReference type="Proteomes" id="UP001432000">
    <property type="component" value="Chromosome"/>
</dbReference>
<proteinExistence type="predicted"/>
<dbReference type="Gene3D" id="1.10.357.10">
    <property type="entry name" value="Tetracycline Repressor, domain 2"/>
    <property type="match status" value="1"/>
</dbReference>
<dbReference type="SUPFAM" id="SSF46689">
    <property type="entry name" value="Homeodomain-like"/>
    <property type="match status" value="1"/>
</dbReference>
<dbReference type="RefSeq" id="WP_338886520.1">
    <property type="nucleotide sequence ID" value="NZ_CP147846.1"/>
</dbReference>
<accession>A0ABZ2PDT7</accession>
<evidence type="ECO:0000256" key="1">
    <source>
        <dbReference type="ARBA" id="ARBA00023125"/>
    </source>
</evidence>
<gene>
    <name evidence="5" type="ORF">WDS16_17765</name>
</gene>
<evidence type="ECO:0000256" key="2">
    <source>
        <dbReference type="PROSITE-ProRule" id="PRU00335"/>
    </source>
</evidence>
<evidence type="ECO:0000313" key="6">
    <source>
        <dbReference type="Proteomes" id="UP001432000"/>
    </source>
</evidence>
<evidence type="ECO:0000313" key="5">
    <source>
        <dbReference type="EMBL" id="WXG67096.1"/>
    </source>
</evidence>
<dbReference type="InterPro" id="IPR045823">
    <property type="entry name" value="TetR_C_32"/>
</dbReference>
<name>A0ABZ2PDT7_9NOCA</name>
<dbReference type="InterPro" id="IPR001647">
    <property type="entry name" value="HTH_TetR"/>
</dbReference>
<feature type="region of interest" description="Disordered" evidence="3">
    <location>
        <begin position="1"/>
        <end position="25"/>
    </location>
</feature>
<reference evidence="5 6" key="1">
    <citation type="submission" date="2024-03" db="EMBL/GenBank/DDBJ databases">
        <title>Natural products discovery in diverse microorganisms through a two-stage MS feature dereplication strategy.</title>
        <authorList>
            <person name="Zhang R."/>
        </authorList>
    </citation>
    <scope>NUCLEOTIDE SEQUENCE [LARGE SCALE GENOMIC DNA]</scope>
    <source>
        <strain evidence="5 6">18930</strain>
    </source>
</reference>
<evidence type="ECO:0000259" key="4">
    <source>
        <dbReference type="PROSITE" id="PS50977"/>
    </source>
</evidence>
<dbReference type="PROSITE" id="PS50977">
    <property type="entry name" value="HTH_TETR_2"/>
    <property type="match status" value="1"/>
</dbReference>
<dbReference type="Pfam" id="PF19344">
    <property type="entry name" value="TetR_C_32"/>
    <property type="match status" value="1"/>
</dbReference>
<keyword evidence="6" id="KW-1185">Reference proteome</keyword>
<dbReference type="InterPro" id="IPR023772">
    <property type="entry name" value="DNA-bd_HTH_TetR-type_CS"/>
</dbReference>
<dbReference type="PRINTS" id="PR00455">
    <property type="entry name" value="HTHTETR"/>
</dbReference>
<organism evidence="5 6">
    <name type="scientific">Rhodococcus sovatensis</name>
    <dbReference type="NCBI Taxonomy" id="1805840"/>
    <lineage>
        <taxon>Bacteria</taxon>
        <taxon>Bacillati</taxon>
        <taxon>Actinomycetota</taxon>
        <taxon>Actinomycetes</taxon>
        <taxon>Mycobacteriales</taxon>
        <taxon>Nocardiaceae</taxon>
        <taxon>Rhodococcus</taxon>
    </lineage>
</organism>
<dbReference type="PANTHER" id="PTHR30055">
    <property type="entry name" value="HTH-TYPE TRANSCRIPTIONAL REGULATOR RUTR"/>
    <property type="match status" value="1"/>
</dbReference>
<keyword evidence="1 2" id="KW-0238">DNA-binding</keyword>
<dbReference type="Pfam" id="PF00440">
    <property type="entry name" value="TetR_N"/>
    <property type="match status" value="1"/>
</dbReference>
<sequence>MVEVTERVNPDESPPKPDARSERWREHRQAVRQSFVDAALTAIDSHGPDVSMGDIASTAGAAKPKLYRHFADKSDLYAAIVEHVREMLWNRILLATNLFEDSVSTLIERGTSEYAVIVSEQPNLFRFLVHSHFAGRAGNRRTDESSAGPDPALDSARAAARKLAEVFADATGADPENSSAIELVSYSAFGAVASATDWWLGDSDARPPVMTIETFASYVAALMVGIVESSCVIAGVTIDADQPLHTAFSTEGDELL</sequence>
<feature type="domain" description="HTH tetR-type" evidence="4">
    <location>
        <begin position="29"/>
        <end position="88"/>
    </location>
</feature>
<dbReference type="InterPro" id="IPR009057">
    <property type="entry name" value="Homeodomain-like_sf"/>
</dbReference>
<protein>
    <submittedName>
        <fullName evidence="5">TetR/AcrR family transcriptional regulator</fullName>
    </submittedName>
</protein>
<dbReference type="PANTHER" id="PTHR30055:SF160">
    <property type="entry name" value="TRANSCRIPTIONAL REGULATORY PROTEIN (PROBABLY ASNC-FAMILY)-RELATED"/>
    <property type="match status" value="1"/>
</dbReference>
<feature type="DNA-binding region" description="H-T-H motif" evidence="2">
    <location>
        <begin position="51"/>
        <end position="70"/>
    </location>
</feature>
<dbReference type="InterPro" id="IPR050109">
    <property type="entry name" value="HTH-type_TetR-like_transc_reg"/>
</dbReference>
<evidence type="ECO:0000256" key="3">
    <source>
        <dbReference type="SAM" id="MobiDB-lite"/>
    </source>
</evidence>